<evidence type="ECO:0000256" key="4">
    <source>
        <dbReference type="ARBA" id="ARBA00022989"/>
    </source>
</evidence>
<organism evidence="7 8">
    <name type="scientific">Chromobacterium rhizoryzae</name>
    <dbReference type="NCBI Taxonomy" id="1778675"/>
    <lineage>
        <taxon>Bacteria</taxon>
        <taxon>Pseudomonadati</taxon>
        <taxon>Pseudomonadota</taxon>
        <taxon>Betaproteobacteria</taxon>
        <taxon>Neisseriales</taxon>
        <taxon>Chromobacteriaceae</taxon>
        <taxon>Chromobacterium</taxon>
    </lineage>
</organism>
<protein>
    <recommendedName>
        <fullName evidence="9">Oligosaccharide flippase family protein</fullName>
    </recommendedName>
</protein>
<feature type="transmembrane region" description="Helical" evidence="6">
    <location>
        <begin position="255"/>
        <end position="276"/>
    </location>
</feature>
<dbReference type="KEGG" id="crz:D1345_19220"/>
<name>A0AAD0RU60_9NEIS</name>
<comment type="subcellular location">
    <subcellularLocation>
        <location evidence="1">Cell membrane</location>
        <topology evidence="1">Multi-pass membrane protein</topology>
    </subcellularLocation>
</comment>
<feature type="transmembrane region" description="Helical" evidence="6">
    <location>
        <begin position="174"/>
        <end position="198"/>
    </location>
</feature>
<dbReference type="AlphaFoldDB" id="A0AAD0RU60"/>
<evidence type="ECO:0000313" key="7">
    <source>
        <dbReference type="EMBL" id="AXT48164.1"/>
    </source>
</evidence>
<feature type="transmembrane region" description="Helical" evidence="6">
    <location>
        <begin position="219"/>
        <end position="243"/>
    </location>
</feature>
<dbReference type="RefSeq" id="WP_107732880.1">
    <property type="nucleotide sequence ID" value="NZ_CP031968.1"/>
</dbReference>
<feature type="transmembrane region" description="Helical" evidence="6">
    <location>
        <begin position="364"/>
        <end position="383"/>
    </location>
</feature>
<dbReference type="PANTHER" id="PTHR30250">
    <property type="entry name" value="PST FAMILY PREDICTED COLANIC ACID TRANSPORTER"/>
    <property type="match status" value="1"/>
</dbReference>
<evidence type="ECO:0000256" key="6">
    <source>
        <dbReference type="SAM" id="Phobius"/>
    </source>
</evidence>
<evidence type="ECO:0000256" key="2">
    <source>
        <dbReference type="ARBA" id="ARBA00022475"/>
    </source>
</evidence>
<keyword evidence="3 6" id="KW-0812">Transmembrane</keyword>
<dbReference type="GO" id="GO:0005886">
    <property type="term" value="C:plasma membrane"/>
    <property type="evidence" value="ECO:0007669"/>
    <property type="project" value="UniProtKB-SubCell"/>
</dbReference>
<evidence type="ECO:0000256" key="3">
    <source>
        <dbReference type="ARBA" id="ARBA00022692"/>
    </source>
</evidence>
<evidence type="ECO:0000313" key="8">
    <source>
        <dbReference type="Proteomes" id="UP000259465"/>
    </source>
</evidence>
<reference evidence="7 8" key="1">
    <citation type="submission" date="2018-08" db="EMBL/GenBank/DDBJ databases">
        <title>Complete genome sequence of JP2-74.</title>
        <authorList>
            <person name="Wu L."/>
        </authorList>
    </citation>
    <scope>NUCLEOTIDE SEQUENCE [LARGE SCALE GENOMIC DNA]</scope>
    <source>
        <strain evidence="7 8">JP2-74</strain>
    </source>
</reference>
<feature type="transmembrane region" description="Helical" evidence="6">
    <location>
        <begin position="297"/>
        <end position="315"/>
    </location>
</feature>
<accession>A0AAD0RU60</accession>
<keyword evidence="5 6" id="KW-0472">Membrane</keyword>
<feature type="transmembrane region" description="Helical" evidence="6">
    <location>
        <begin position="335"/>
        <end position="357"/>
    </location>
</feature>
<dbReference type="InterPro" id="IPR050833">
    <property type="entry name" value="Poly_Biosynth_Transport"/>
</dbReference>
<dbReference type="Proteomes" id="UP000259465">
    <property type="component" value="Chromosome"/>
</dbReference>
<dbReference type="EMBL" id="CP031968">
    <property type="protein sequence ID" value="AXT48164.1"/>
    <property type="molecule type" value="Genomic_DNA"/>
</dbReference>
<evidence type="ECO:0000256" key="1">
    <source>
        <dbReference type="ARBA" id="ARBA00004651"/>
    </source>
</evidence>
<feature type="transmembrane region" description="Helical" evidence="6">
    <location>
        <begin position="115"/>
        <end position="136"/>
    </location>
</feature>
<sequence length="417" mass="46050">MLVKKIKNNLFVRDSIVLGMGAALGQGAFALCSPWLTRLYSPEAFGQLAIFLSIVGVVSTLVTLRLDVRIIPAASQDEALHLLIGVILLSFCFSPLLFFFLCFVAQFLPEPIENLLASGVLMIGLVLVSACTAVCNSFLQWLNRQQQFFWVSLIRVGQGISLALAALLMGSFGYAYGLVVAQAISVFIPIFFLMFYLYSLHENIFLSAAIKQLFKNRNTAYYLLPAALLDIVSLQVPVLLISSLFSSGEAGQFSLAWRILAAPLFVVGGAVGQVFFQRASQNGETVAGLRLRLFKTWRSLMLLGLLPFCVLFFVGKEIFSFVFGEKWAVAGEMAVILSPALFAMFVSSPTSSFYIIMNFQKGSLFFSFLSFLLRVFSLTLGYVLNSLMIALVVFSVFEVLQIIFYNVVGLQKLDGRK</sequence>
<evidence type="ECO:0000256" key="5">
    <source>
        <dbReference type="ARBA" id="ARBA00023136"/>
    </source>
</evidence>
<feature type="transmembrane region" description="Helical" evidence="6">
    <location>
        <begin position="46"/>
        <end position="68"/>
    </location>
</feature>
<keyword evidence="2" id="KW-1003">Cell membrane</keyword>
<keyword evidence="4 6" id="KW-1133">Transmembrane helix</keyword>
<evidence type="ECO:0008006" key="9">
    <source>
        <dbReference type="Google" id="ProtNLM"/>
    </source>
</evidence>
<dbReference type="Pfam" id="PF13440">
    <property type="entry name" value="Polysacc_synt_3"/>
    <property type="match status" value="1"/>
</dbReference>
<feature type="transmembrane region" description="Helical" evidence="6">
    <location>
        <begin position="389"/>
        <end position="408"/>
    </location>
</feature>
<dbReference type="PANTHER" id="PTHR30250:SF11">
    <property type="entry name" value="O-ANTIGEN TRANSPORTER-RELATED"/>
    <property type="match status" value="1"/>
</dbReference>
<feature type="transmembrane region" description="Helical" evidence="6">
    <location>
        <begin position="80"/>
        <end position="109"/>
    </location>
</feature>
<gene>
    <name evidence="7" type="ORF">D1345_19220</name>
</gene>
<feature type="transmembrane region" description="Helical" evidence="6">
    <location>
        <begin position="148"/>
        <end position="168"/>
    </location>
</feature>
<proteinExistence type="predicted"/>
<keyword evidence="8" id="KW-1185">Reference proteome</keyword>